<feature type="region of interest" description="Disordered" evidence="3">
    <location>
        <begin position="50"/>
        <end position="75"/>
    </location>
</feature>
<organism evidence="5 6">
    <name type="scientific">Dolichospermum circinale CS-537/01</name>
    <dbReference type="NCBI Taxonomy" id="3021739"/>
    <lineage>
        <taxon>Bacteria</taxon>
        <taxon>Bacillati</taxon>
        <taxon>Cyanobacteriota</taxon>
        <taxon>Cyanophyceae</taxon>
        <taxon>Nostocales</taxon>
        <taxon>Aphanizomenonaceae</taxon>
        <taxon>Dolichospermum</taxon>
        <taxon>Dolichospermum circinale</taxon>
    </lineage>
</organism>
<dbReference type="PROSITE" id="PS51272">
    <property type="entry name" value="SLH"/>
    <property type="match status" value="1"/>
</dbReference>
<keyword evidence="2" id="KW-0175">Coiled coil</keyword>
<dbReference type="InterPro" id="IPR051465">
    <property type="entry name" value="Cell_Envelope_Struct_Comp"/>
</dbReference>
<dbReference type="Pfam" id="PF00395">
    <property type="entry name" value="SLH"/>
    <property type="match status" value="1"/>
</dbReference>
<evidence type="ECO:0000256" key="1">
    <source>
        <dbReference type="RuleBase" id="RU363072"/>
    </source>
</evidence>
<evidence type="ECO:0000259" key="4">
    <source>
        <dbReference type="PROSITE" id="PS51272"/>
    </source>
</evidence>
<reference evidence="5 6" key="1">
    <citation type="submission" date="2023-01" db="EMBL/GenBank/DDBJ databases">
        <title>Genomes from the Australian National Cyanobacteria Reference Collection.</title>
        <authorList>
            <person name="Willis A."/>
            <person name="Lee E.M.F."/>
        </authorList>
    </citation>
    <scope>NUCLEOTIDE SEQUENCE [LARGE SCALE GENOMIC DNA]</scope>
    <source>
        <strain evidence="5 6">CS-537/01</strain>
    </source>
</reference>
<dbReference type="PANTHER" id="PTHR43308">
    <property type="entry name" value="OUTER MEMBRANE PROTEIN ALPHA-RELATED"/>
    <property type="match status" value="1"/>
</dbReference>
<dbReference type="EMBL" id="JAQMTU010000098">
    <property type="protein sequence ID" value="MDB9487983.1"/>
    <property type="molecule type" value="Genomic_DNA"/>
</dbReference>
<feature type="coiled-coil region" evidence="2">
    <location>
        <begin position="154"/>
        <end position="181"/>
    </location>
</feature>
<keyword evidence="6" id="KW-1185">Reference proteome</keyword>
<dbReference type="InterPro" id="IPR047684">
    <property type="entry name" value="Por_som-like"/>
</dbReference>
<protein>
    <submittedName>
        <fullName evidence="5">Iron uptake porin</fullName>
    </submittedName>
</protein>
<accession>A0ABT5A7Q0</accession>
<dbReference type="NCBIfam" id="NF033921">
    <property type="entry name" value="por_somb"/>
    <property type="match status" value="1"/>
</dbReference>
<dbReference type="Proteomes" id="UP001212123">
    <property type="component" value="Unassembled WGS sequence"/>
</dbReference>
<feature type="chain" id="PRO_5044999788" evidence="1">
    <location>
        <begin position="24"/>
        <end position="600"/>
    </location>
</feature>
<gene>
    <name evidence="5" type="ORF">PN492_15745</name>
</gene>
<evidence type="ECO:0000256" key="3">
    <source>
        <dbReference type="SAM" id="MobiDB-lite"/>
    </source>
</evidence>
<evidence type="ECO:0000313" key="5">
    <source>
        <dbReference type="EMBL" id="MDB9487983.1"/>
    </source>
</evidence>
<keyword evidence="1" id="KW-0732">Signal</keyword>
<evidence type="ECO:0000313" key="6">
    <source>
        <dbReference type="Proteomes" id="UP001212123"/>
    </source>
</evidence>
<comment type="caution">
    <text evidence="5">The sequence shown here is derived from an EMBL/GenBank/DDBJ whole genome shotgun (WGS) entry which is preliminary data.</text>
</comment>
<feature type="compositionally biased region" description="Polar residues" evidence="3">
    <location>
        <begin position="64"/>
        <end position="75"/>
    </location>
</feature>
<dbReference type="RefSeq" id="WP_271805917.1">
    <property type="nucleotide sequence ID" value="NZ_JAQMTU010000098.1"/>
</dbReference>
<dbReference type="PANTHER" id="PTHR43308:SF1">
    <property type="entry name" value="OUTER MEMBRANE PROTEIN ALPHA"/>
    <property type="match status" value="1"/>
</dbReference>
<dbReference type="InterPro" id="IPR001119">
    <property type="entry name" value="SLH_dom"/>
</dbReference>
<name>A0ABT5A7Q0_9CYAN</name>
<feature type="signal peptide" evidence="1">
    <location>
        <begin position="1"/>
        <end position="23"/>
    </location>
</feature>
<dbReference type="InterPro" id="IPR007049">
    <property type="entry name" value="Carb-sel_porin_OprB"/>
</dbReference>
<evidence type="ECO:0000256" key="2">
    <source>
        <dbReference type="SAM" id="Coils"/>
    </source>
</evidence>
<dbReference type="Pfam" id="PF04966">
    <property type="entry name" value="OprB"/>
    <property type="match status" value="1"/>
</dbReference>
<comment type="similarity">
    <text evidence="1">Belongs to the OprB family.</text>
</comment>
<proteinExistence type="inferred from homology"/>
<sequence length="600" mass="63656">MKKIAWNLLLTLPMSLFSLVLTASTKTLASQIGKENETIGKETLSPLSPISISIPDSDNGPQIIAQTEPSSSSDESQITSVSQLSDVQPSDWAFQALQSLVERYGCIAGYTNGTFKGNRALSRYEFAAGLNACLDQVNKLIASTTSNLAVKTDLETIQRLNEEFNAELTVLRGRLDTIEARTTELEANQFSTTTKLQGQVQFVLGGVLAGNNVVTKKPAPRTITFQDQARLVLNTSFTGKDQLRLTLSGGNINSLGGVPNPKGTGTGLSTNNPTGGILGTFDGRTADNASPSFGPNQIVLGGIRYRFPVGKKTQFNIFAQSDGANEIGLSGPTNPFEGSASNGITRFSRRNMVYNYGDTGPGVAILHDLSNQFQLGLSYSAPNGDNPSPKNGLFTGRYVAFGQITYFSPKKNFRVGLSYANTYSPAGTLGQGGTNFGPAAGSNLANSTISTNPANATNGIVDQGTVGNLYGIGALYKLNPKLAINSFVGYSAHRYLGQGDGQVWNWGTGITFPDLGKKGSLGAIFVGQAPTLKGLSSNVDLGAGKGKADKDTSLHIEGWYQYKLTDNIEVTPGFIWVTAPNSDATNPGSVVGWLRTTFRF</sequence>
<feature type="domain" description="SLH" evidence="4">
    <location>
        <begin position="80"/>
        <end position="144"/>
    </location>
</feature>